<organism evidence="7 8">
    <name type="scientific">[Clostridium] symbiosum ATCC 14940</name>
    <dbReference type="NCBI Taxonomy" id="411472"/>
    <lineage>
        <taxon>Bacteria</taxon>
        <taxon>Bacillati</taxon>
        <taxon>Bacillota</taxon>
        <taxon>Clostridia</taxon>
        <taxon>Lachnospirales</taxon>
        <taxon>Lachnospiraceae</taxon>
        <taxon>Otoolea</taxon>
    </lineage>
</organism>
<dbReference type="Pfam" id="PF13458">
    <property type="entry name" value="Peripla_BP_6"/>
    <property type="match status" value="1"/>
</dbReference>
<dbReference type="InterPro" id="IPR028082">
    <property type="entry name" value="Peripla_BP_I"/>
</dbReference>
<dbReference type="PANTHER" id="PTHR30483:SF6">
    <property type="entry name" value="PERIPLASMIC BINDING PROTEIN OF ABC TRANSPORTER FOR NATURAL AMINO ACIDS"/>
    <property type="match status" value="1"/>
</dbReference>
<dbReference type="EMBL" id="AWSU01000354">
    <property type="protein sequence ID" value="ERI73958.1"/>
    <property type="molecule type" value="Genomic_DNA"/>
</dbReference>
<feature type="compositionally biased region" description="Low complexity" evidence="5">
    <location>
        <begin position="45"/>
        <end position="61"/>
    </location>
</feature>
<dbReference type="PRINTS" id="PR00337">
    <property type="entry name" value="LEUILEVALBP"/>
</dbReference>
<dbReference type="AlphaFoldDB" id="A0ABC9TS53"/>
<keyword evidence="4" id="KW-0029">Amino-acid transport</keyword>
<reference evidence="7 8" key="1">
    <citation type="submission" date="2013-07" db="EMBL/GenBank/DDBJ databases">
        <authorList>
            <person name="Weinstock G."/>
            <person name="Sodergren E."/>
            <person name="Wylie T."/>
            <person name="Fulton L."/>
            <person name="Fulton R."/>
            <person name="Fronick C."/>
            <person name="O'Laughlin M."/>
            <person name="Godfrey J."/>
            <person name="Miner T."/>
            <person name="Herter B."/>
            <person name="Appelbaum E."/>
            <person name="Cordes M."/>
            <person name="Lek S."/>
            <person name="Wollam A."/>
            <person name="Pepin K.H."/>
            <person name="Palsikar V.B."/>
            <person name="Mitreva M."/>
            <person name="Wilson R.K."/>
        </authorList>
    </citation>
    <scope>NUCLEOTIDE SEQUENCE [LARGE SCALE GENOMIC DNA]</scope>
    <source>
        <strain evidence="7 8">ATCC 14940</strain>
    </source>
</reference>
<gene>
    <name evidence="7" type="ORF">CLOSYM_04475</name>
</gene>
<dbReference type="Gene3D" id="3.40.50.2300">
    <property type="match status" value="2"/>
</dbReference>
<dbReference type="GO" id="GO:0006865">
    <property type="term" value="P:amino acid transport"/>
    <property type="evidence" value="ECO:0007669"/>
    <property type="project" value="UniProtKB-KW"/>
</dbReference>
<evidence type="ECO:0000256" key="3">
    <source>
        <dbReference type="ARBA" id="ARBA00022729"/>
    </source>
</evidence>
<evidence type="ECO:0000256" key="1">
    <source>
        <dbReference type="ARBA" id="ARBA00010062"/>
    </source>
</evidence>
<keyword evidence="3" id="KW-0732">Signal</keyword>
<name>A0ABC9TS53_CLOSY</name>
<dbReference type="PROSITE" id="PS51257">
    <property type="entry name" value="PROKAR_LIPOPROTEIN"/>
    <property type="match status" value="1"/>
</dbReference>
<keyword evidence="7" id="KW-0675">Receptor</keyword>
<dbReference type="InterPro" id="IPR028081">
    <property type="entry name" value="Leu-bd"/>
</dbReference>
<evidence type="ECO:0000313" key="8">
    <source>
        <dbReference type="Proteomes" id="UP000016491"/>
    </source>
</evidence>
<dbReference type="PANTHER" id="PTHR30483">
    <property type="entry name" value="LEUCINE-SPECIFIC-BINDING PROTEIN"/>
    <property type="match status" value="1"/>
</dbReference>
<dbReference type="Proteomes" id="UP000016491">
    <property type="component" value="Unassembled WGS sequence"/>
</dbReference>
<dbReference type="InterPro" id="IPR051010">
    <property type="entry name" value="BCAA_transport"/>
</dbReference>
<evidence type="ECO:0000256" key="5">
    <source>
        <dbReference type="SAM" id="MobiDB-lite"/>
    </source>
</evidence>
<sequence length="423" mass="44350">MKNTALTEELEEKIMKKRLLSLGLAVAMAASLTACGSSGGSAETKAPAGETKAADAAGTETKAAEEAAESAGGVFKIGGIGPLTGPAAAYGIAVKNGMELAAKEINAAGGINGAQIEYNFQDDEHDPEKAINAYNTLKDWDMQMLLGTVTSKPCIAVVAESQVDNIFQITPSGSAVECISGDNAFRVCFSDPDQGKASAQYIGEHKLATKIAIIYDSSTEYSDGIRESFVAEAANQGLEIVASEAFTADSNTDFSVQLDKAKEAGAELVFLPIYYQEASVILKQASDKEFSPIFFGCDGMDGILSVENFDTSLAEGLMLLTPFSVDEEGSKDFVEAYRAAYNEEPLQFAAGAYDGMYAIKAAAEKSGITPDMSASDICDAMKAAMTEITIDGLTGTGMTWTAAGEPNKAPKAVKIENGVYVIQ</sequence>
<dbReference type="CDD" id="cd06347">
    <property type="entry name" value="PBP1_ABC_LivK_ligand_binding-like"/>
    <property type="match status" value="1"/>
</dbReference>
<comment type="caution">
    <text evidence="7">The sequence shown here is derived from an EMBL/GenBank/DDBJ whole genome shotgun (WGS) entry which is preliminary data.</text>
</comment>
<feature type="region of interest" description="Disordered" evidence="5">
    <location>
        <begin position="38"/>
        <end position="65"/>
    </location>
</feature>
<feature type="domain" description="Leucine-binding protein" evidence="6">
    <location>
        <begin position="76"/>
        <end position="412"/>
    </location>
</feature>
<keyword evidence="2" id="KW-0813">Transport</keyword>
<evidence type="ECO:0000256" key="4">
    <source>
        <dbReference type="ARBA" id="ARBA00022970"/>
    </source>
</evidence>
<evidence type="ECO:0000259" key="6">
    <source>
        <dbReference type="Pfam" id="PF13458"/>
    </source>
</evidence>
<protein>
    <submittedName>
        <fullName evidence="7">Ligand-binding protein, receptor family</fullName>
    </submittedName>
</protein>
<dbReference type="SUPFAM" id="SSF53822">
    <property type="entry name" value="Periplasmic binding protein-like I"/>
    <property type="match status" value="1"/>
</dbReference>
<evidence type="ECO:0000313" key="7">
    <source>
        <dbReference type="EMBL" id="ERI73958.1"/>
    </source>
</evidence>
<accession>A0ABC9TS53</accession>
<dbReference type="InterPro" id="IPR000709">
    <property type="entry name" value="Leu_Ile_Val-bd"/>
</dbReference>
<proteinExistence type="inferred from homology"/>
<comment type="similarity">
    <text evidence="1">Belongs to the leucine-binding protein family.</text>
</comment>
<evidence type="ECO:0000256" key="2">
    <source>
        <dbReference type="ARBA" id="ARBA00022448"/>
    </source>
</evidence>